<comment type="caution">
    <text evidence="1">The sequence shown here is derived from an EMBL/GenBank/DDBJ whole genome shotgun (WGS) entry which is preliminary data.</text>
</comment>
<name>A0A5J9T0T6_9POAL</name>
<organism evidence="1 2">
    <name type="scientific">Eragrostis curvula</name>
    <name type="common">weeping love grass</name>
    <dbReference type="NCBI Taxonomy" id="38414"/>
    <lineage>
        <taxon>Eukaryota</taxon>
        <taxon>Viridiplantae</taxon>
        <taxon>Streptophyta</taxon>
        <taxon>Embryophyta</taxon>
        <taxon>Tracheophyta</taxon>
        <taxon>Spermatophyta</taxon>
        <taxon>Magnoliopsida</taxon>
        <taxon>Liliopsida</taxon>
        <taxon>Poales</taxon>
        <taxon>Poaceae</taxon>
        <taxon>PACMAD clade</taxon>
        <taxon>Chloridoideae</taxon>
        <taxon>Eragrostideae</taxon>
        <taxon>Eragrostidinae</taxon>
        <taxon>Eragrostis</taxon>
    </lineage>
</organism>
<dbReference type="Proteomes" id="UP000324897">
    <property type="component" value="Unassembled WGS sequence"/>
</dbReference>
<gene>
    <name evidence="1" type="ORF">EJB05_47981</name>
</gene>
<evidence type="ECO:0000313" key="2">
    <source>
        <dbReference type="Proteomes" id="UP000324897"/>
    </source>
</evidence>
<keyword evidence="2" id="KW-1185">Reference proteome</keyword>
<sequence>MLIECDILQAYKRSTLAESYRIRWAQGTIMRITVPNTAGCLPGDGEPCRYVDTLKYLDKNGQSQVRKPANLQLLNLQDER</sequence>
<dbReference type="EMBL" id="RWGY01000051">
    <property type="protein sequence ID" value="TVU04844.1"/>
    <property type="molecule type" value="Genomic_DNA"/>
</dbReference>
<dbReference type="AlphaFoldDB" id="A0A5J9T0T6"/>
<protein>
    <submittedName>
        <fullName evidence="1">Uncharacterized protein</fullName>
    </submittedName>
</protein>
<evidence type="ECO:0000313" key="1">
    <source>
        <dbReference type="EMBL" id="TVU04844.1"/>
    </source>
</evidence>
<proteinExistence type="predicted"/>
<feature type="non-terminal residue" evidence="1">
    <location>
        <position position="1"/>
    </location>
</feature>
<accession>A0A5J9T0T6</accession>
<reference evidence="1 2" key="1">
    <citation type="journal article" date="2019" name="Sci. Rep.">
        <title>A high-quality genome of Eragrostis curvula grass provides insights into Poaceae evolution and supports new strategies to enhance forage quality.</title>
        <authorList>
            <person name="Carballo J."/>
            <person name="Santos B.A.C.M."/>
            <person name="Zappacosta D."/>
            <person name="Garbus I."/>
            <person name="Selva J.P."/>
            <person name="Gallo C.A."/>
            <person name="Diaz A."/>
            <person name="Albertini E."/>
            <person name="Caccamo M."/>
            <person name="Echenique V."/>
        </authorList>
    </citation>
    <scope>NUCLEOTIDE SEQUENCE [LARGE SCALE GENOMIC DNA]</scope>
    <source>
        <strain evidence="2">cv. Victoria</strain>
        <tissue evidence="1">Leaf</tissue>
    </source>
</reference>
<dbReference type="Gramene" id="TVU04844">
    <property type="protein sequence ID" value="TVU04844"/>
    <property type="gene ID" value="EJB05_47981"/>
</dbReference>